<dbReference type="GO" id="GO:0051539">
    <property type="term" value="F:4 iron, 4 sulfur cluster binding"/>
    <property type="evidence" value="ECO:0007669"/>
    <property type="project" value="UniProtKB-KW"/>
</dbReference>
<evidence type="ECO:0000259" key="11">
    <source>
        <dbReference type="Pfam" id="PF01568"/>
    </source>
</evidence>
<dbReference type="GO" id="GO:0030151">
    <property type="term" value="F:molybdenum ion binding"/>
    <property type="evidence" value="ECO:0007669"/>
    <property type="project" value="InterPro"/>
</dbReference>
<feature type="domain" description="Molybdopterin oxidoreductase" evidence="10">
    <location>
        <begin position="120"/>
        <end position="503"/>
    </location>
</feature>
<dbReference type="Pfam" id="PF01568">
    <property type="entry name" value="Molydop_binding"/>
    <property type="match status" value="1"/>
</dbReference>
<evidence type="ECO:0000256" key="1">
    <source>
        <dbReference type="ARBA" id="ARBA00001942"/>
    </source>
</evidence>
<dbReference type="AlphaFoldDB" id="A0A2C9A2Y7"/>
<evidence type="ECO:0000256" key="4">
    <source>
        <dbReference type="ARBA" id="ARBA00022485"/>
    </source>
</evidence>
<keyword evidence="7" id="KW-0560">Oxidoreductase</keyword>
<dbReference type="RefSeq" id="WP_097061852.1">
    <property type="nucleotide sequence ID" value="NZ_BMLC01000001.1"/>
</dbReference>
<dbReference type="NCBIfam" id="TIGR01701">
    <property type="entry name" value="Fdhalpha-like"/>
    <property type="match status" value="1"/>
</dbReference>
<dbReference type="PANTHER" id="PTHR43105">
    <property type="entry name" value="RESPIRATORY NITRATE REDUCTASE"/>
    <property type="match status" value="1"/>
</dbReference>
<dbReference type="Gene3D" id="3.40.228.10">
    <property type="entry name" value="Dimethylsulfoxide Reductase, domain 2"/>
    <property type="match status" value="1"/>
</dbReference>
<comment type="cofactor">
    <cofactor evidence="2">
        <name>[4Fe-4S] cluster</name>
        <dbReference type="ChEBI" id="CHEBI:49883"/>
    </cofactor>
</comment>
<dbReference type="PANTHER" id="PTHR43105:SF4">
    <property type="entry name" value="PROTEIN YDEP"/>
    <property type="match status" value="1"/>
</dbReference>
<dbReference type="Gene3D" id="3.40.50.740">
    <property type="match status" value="1"/>
</dbReference>
<dbReference type="OrthoDB" id="5287431at2"/>
<keyword evidence="4" id="KW-0004">4Fe-4S</keyword>
<comment type="similarity">
    <text evidence="3">Belongs to the prokaryotic molybdopterin-containing oxidoreductase family.</text>
</comment>
<evidence type="ECO:0000259" key="10">
    <source>
        <dbReference type="Pfam" id="PF00384"/>
    </source>
</evidence>
<dbReference type="InterPro" id="IPR006657">
    <property type="entry name" value="MoPterin_dinucl-bd_dom"/>
</dbReference>
<gene>
    <name evidence="12" type="ORF">SAMN06296378_2796</name>
</gene>
<keyword evidence="13" id="KW-1185">Reference proteome</keyword>
<evidence type="ECO:0000313" key="12">
    <source>
        <dbReference type="EMBL" id="SOE73660.1"/>
    </source>
</evidence>
<evidence type="ECO:0000313" key="13">
    <source>
        <dbReference type="Proteomes" id="UP000219440"/>
    </source>
</evidence>
<organism evidence="12 13">
    <name type="scientific">Salinibacterium xinjiangense</name>
    <dbReference type="NCBI Taxonomy" id="386302"/>
    <lineage>
        <taxon>Bacteria</taxon>
        <taxon>Bacillati</taxon>
        <taxon>Actinomycetota</taxon>
        <taxon>Actinomycetes</taxon>
        <taxon>Micrococcales</taxon>
        <taxon>Microbacteriaceae</taxon>
        <taxon>Salinibacterium</taxon>
    </lineage>
</organism>
<dbReference type="InterPro" id="IPR006656">
    <property type="entry name" value="Mopterin_OxRdtase"/>
</dbReference>
<keyword evidence="8" id="KW-0408">Iron</keyword>
<comment type="cofactor">
    <cofactor evidence="1">
        <name>Mo-bis(molybdopterin guanine dinucleotide)</name>
        <dbReference type="ChEBI" id="CHEBI:60539"/>
    </cofactor>
</comment>
<dbReference type="EMBL" id="OCST01000006">
    <property type="protein sequence ID" value="SOE73660.1"/>
    <property type="molecule type" value="Genomic_DNA"/>
</dbReference>
<evidence type="ECO:0000256" key="9">
    <source>
        <dbReference type="ARBA" id="ARBA00023014"/>
    </source>
</evidence>
<proteinExistence type="inferred from homology"/>
<dbReference type="Pfam" id="PF00384">
    <property type="entry name" value="Molybdopterin"/>
    <property type="match status" value="1"/>
</dbReference>
<feature type="domain" description="Molybdopterin dinucleotide-binding" evidence="11">
    <location>
        <begin position="648"/>
        <end position="733"/>
    </location>
</feature>
<dbReference type="InterPro" id="IPR037951">
    <property type="entry name" value="MopB_CT_YdeP"/>
</dbReference>
<dbReference type="GO" id="GO:0008863">
    <property type="term" value="F:formate dehydrogenase (NAD+) activity"/>
    <property type="evidence" value="ECO:0007669"/>
    <property type="project" value="InterPro"/>
</dbReference>
<evidence type="ECO:0000256" key="6">
    <source>
        <dbReference type="ARBA" id="ARBA00022723"/>
    </source>
</evidence>
<keyword evidence="5" id="KW-0500">Molybdenum</keyword>
<name>A0A2C9A2Y7_9MICO</name>
<dbReference type="SUPFAM" id="SSF50692">
    <property type="entry name" value="ADC-like"/>
    <property type="match status" value="1"/>
</dbReference>
<sequence length="766" mass="83141">MSIRETGETGAYPDLEIGHRETWAVGIPAILNSMGPALRDMGPLRTAQLMTSMNQKGGFDCMSCAWPDPDHRTPAEFCENGAKAVTWEATPVTVPRSFFAQNSIDDMLGISEYELGLLGRLTEPMYRAKGATHYVPVSWTDAISIVADKLNSLASPDEATFYTSGRTANETAFAYQLFVRAFGTNNLPDCSNMCHESTSLALNEVIGVGKSTIAYEDFGKSDLIIVMGQNPGTNHPRMLTALEQAKRNGATIIGVNPLPEAGLIRYKNPQKVRGIIGQGTALADQYLQIRSGGDMALLQATSKRVLDAEAAAPGTVLDHTFLADHSVGLDEFRAHIANLDEAAVLAATGLSTDELDEFATRYLAADRVIITWAMGLTQQKKSVETLKELINLLLLRGNIGKPGAGASPIRGHSNVQGDRTMGIWEQMSEEFIDALGREFSFEPPREHGADSVATVEGLRDGAIKVFFALGGNFVSAISDTTVAEAAMRGAEMTVQVSTKLNRSHAVIGDEALILPTLGRTEIDLQATGPQFLSVEDSVCAVHATHGRVAPVAPGILSEVAIVARLAQATIGDRYGIDWVGFERDYDLIRDHISRVVPGFESFNEDVRRKGGFILPNGPRDERRFDTAAGKAIITVNELEHLERPAGRLILQSMRSHDQFNTTIYSLNDRYRGVKNGRDVIFVNPDDLTELGLSDGQRVDIISEWPGEPDRELLNYRVVSYPTARGCAAAYYPEANVLVPLASAADESMTPVSKAIIVRLEPVAVRV</sequence>
<dbReference type="PIRSF" id="PIRSF000144">
    <property type="entry name" value="CbbBc"/>
    <property type="match status" value="1"/>
</dbReference>
<evidence type="ECO:0000256" key="2">
    <source>
        <dbReference type="ARBA" id="ARBA00001966"/>
    </source>
</evidence>
<dbReference type="GO" id="GO:0016020">
    <property type="term" value="C:membrane"/>
    <property type="evidence" value="ECO:0007669"/>
    <property type="project" value="TreeGrafter"/>
</dbReference>
<evidence type="ECO:0000256" key="5">
    <source>
        <dbReference type="ARBA" id="ARBA00022505"/>
    </source>
</evidence>
<dbReference type="CDD" id="cd02767">
    <property type="entry name" value="MopB_ydeP"/>
    <property type="match status" value="1"/>
</dbReference>
<dbReference type="InterPro" id="IPR041953">
    <property type="entry name" value="YdeP_MopB"/>
</dbReference>
<keyword evidence="6" id="KW-0479">Metal-binding</keyword>
<keyword evidence="9" id="KW-0411">Iron-sulfur</keyword>
<protein>
    <submittedName>
        <fullName evidence="12">Formate dehydrogenase major subunit</fullName>
    </submittedName>
</protein>
<evidence type="ECO:0000256" key="3">
    <source>
        <dbReference type="ARBA" id="ARBA00010312"/>
    </source>
</evidence>
<dbReference type="CDD" id="cd02787">
    <property type="entry name" value="MopB_CT_ydeP"/>
    <property type="match status" value="1"/>
</dbReference>
<dbReference type="GO" id="GO:0043546">
    <property type="term" value="F:molybdopterin cofactor binding"/>
    <property type="evidence" value="ECO:0007669"/>
    <property type="project" value="InterPro"/>
</dbReference>
<dbReference type="InterPro" id="IPR009010">
    <property type="entry name" value="Asp_de-COase-like_dom_sf"/>
</dbReference>
<evidence type="ECO:0000256" key="7">
    <source>
        <dbReference type="ARBA" id="ARBA00023002"/>
    </source>
</evidence>
<dbReference type="InterPro" id="IPR010046">
    <property type="entry name" value="Mopterin_OxRdtse_a_bac"/>
</dbReference>
<reference evidence="12 13" key="1">
    <citation type="submission" date="2017-09" db="EMBL/GenBank/DDBJ databases">
        <authorList>
            <person name="Ehlers B."/>
            <person name="Leendertz F.H."/>
        </authorList>
    </citation>
    <scope>NUCLEOTIDE SEQUENCE [LARGE SCALE GENOMIC DNA]</scope>
    <source>
        <strain evidence="12 13">CGMCC 1.05381</strain>
    </source>
</reference>
<dbReference type="InterPro" id="IPR050123">
    <property type="entry name" value="Prok_molybdopt-oxidoreductase"/>
</dbReference>
<evidence type="ECO:0000256" key="8">
    <source>
        <dbReference type="ARBA" id="ARBA00023004"/>
    </source>
</evidence>
<dbReference type="Proteomes" id="UP000219440">
    <property type="component" value="Unassembled WGS sequence"/>
</dbReference>
<dbReference type="SUPFAM" id="SSF53706">
    <property type="entry name" value="Formate dehydrogenase/DMSO reductase, domains 1-3"/>
    <property type="match status" value="1"/>
</dbReference>
<accession>A0A2C9A2Y7</accession>